<dbReference type="InParanoid" id="D7FWM6"/>
<accession>D7FWM6</accession>
<dbReference type="Pfam" id="PF13424">
    <property type="entry name" value="TPR_12"/>
    <property type="match status" value="1"/>
</dbReference>
<evidence type="ECO:0000256" key="1">
    <source>
        <dbReference type="ARBA" id="ARBA00004496"/>
    </source>
</evidence>
<dbReference type="Gene3D" id="1.25.40.10">
    <property type="entry name" value="Tetratricopeptide repeat domain"/>
    <property type="match status" value="1"/>
</dbReference>
<dbReference type="EMBL" id="FN649741">
    <property type="protein sequence ID" value="CBJ32114.1"/>
    <property type="molecule type" value="Genomic_DNA"/>
</dbReference>
<dbReference type="PANTHER" id="PTHR45783">
    <property type="entry name" value="KINESIN LIGHT CHAIN"/>
    <property type="match status" value="1"/>
</dbReference>
<dbReference type="AlphaFoldDB" id="D7FWM6"/>
<dbReference type="STRING" id="2880.D7FWM6"/>
<keyword evidence="2" id="KW-0963">Cytoplasm</keyword>
<organism evidence="5 6">
    <name type="scientific">Ectocarpus siliculosus</name>
    <name type="common">Brown alga</name>
    <name type="synonym">Conferva siliculosa</name>
    <dbReference type="NCBI Taxonomy" id="2880"/>
    <lineage>
        <taxon>Eukaryota</taxon>
        <taxon>Sar</taxon>
        <taxon>Stramenopiles</taxon>
        <taxon>Ochrophyta</taxon>
        <taxon>PX clade</taxon>
        <taxon>Phaeophyceae</taxon>
        <taxon>Ectocarpales</taxon>
        <taxon>Ectocarpaceae</taxon>
        <taxon>Ectocarpus</taxon>
    </lineage>
</organism>
<dbReference type="SUPFAM" id="SSF48452">
    <property type="entry name" value="TPR-like"/>
    <property type="match status" value="1"/>
</dbReference>
<evidence type="ECO:0008006" key="7">
    <source>
        <dbReference type="Google" id="ProtNLM"/>
    </source>
</evidence>
<dbReference type="GO" id="GO:0005871">
    <property type="term" value="C:kinesin complex"/>
    <property type="evidence" value="ECO:0007669"/>
    <property type="project" value="InterPro"/>
</dbReference>
<dbReference type="PANTHER" id="PTHR45783:SF3">
    <property type="entry name" value="KINESIN LIGHT CHAIN"/>
    <property type="match status" value="1"/>
</dbReference>
<dbReference type="GO" id="GO:0019894">
    <property type="term" value="F:kinesin binding"/>
    <property type="evidence" value="ECO:0007669"/>
    <property type="project" value="TreeGrafter"/>
</dbReference>
<comment type="subcellular location">
    <subcellularLocation>
        <location evidence="1">Cytoplasm</location>
    </subcellularLocation>
</comment>
<evidence type="ECO:0000256" key="4">
    <source>
        <dbReference type="ARBA" id="ARBA00022803"/>
    </source>
</evidence>
<dbReference type="Proteomes" id="UP000002630">
    <property type="component" value="Linkage Group LG16"/>
</dbReference>
<dbReference type="InterPro" id="IPR011990">
    <property type="entry name" value="TPR-like_helical_dom_sf"/>
</dbReference>
<name>D7FWM6_ECTSI</name>
<keyword evidence="3" id="KW-0677">Repeat</keyword>
<dbReference type="EMBL" id="FN648497">
    <property type="protein sequence ID" value="CBJ32114.1"/>
    <property type="molecule type" value="Genomic_DNA"/>
</dbReference>
<gene>
    <name evidence="5" type="ORF">Esi_0309_0004</name>
</gene>
<evidence type="ECO:0000313" key="5">
    <source>
        <dbReference type="EMBL" id="CBJ32114.1"/>
    </source>
</evidence>
<dbReference type="Pfam" id="PF13374">
    <property type="entry name" value="TPR_10"/>
    <property type="match status" value="2"/>
</dbReference>
<dbReference type="eggNOG" id="KOG1840">
    <property type="taxonomic scope" value="Eukaryota"/>
</dbReference>
<dbReference type="GO" id="GO:0005737">
    <property type="term" value="C:cytoplasm"/>
    <property type="evidence" value="ECO:0007669"/>
    <property type="project" value="UniProtKB-SubCell"/>
</dbReference>
<keyword evidence="6" id="KW-1185">Reference proteome</keyword>
<proteinExistence type="predicted"/>
<evidence type="ECO:0000313" key="6">
    <source>
        <dbReference type="Proteomes" id="UP000002630"/>
    </source>
</evidence>
<sequence>MPEKVLGPEHPDVATVLEIRALLLPNQVWLGLNVLAMACSTTESQGKYEEAEPLYDRSQATPEKVLGPEHPDVATVLKNKRYCWLIRWCKTERQGKYEEAEPLYERSQATPEKVLGPEHPDVATVLKNKRCCWLIRCKTESQGKYEEAEPLYERSQAITEKVLGPEHPDVATVLENRALIVG</sequence>
<evidence type="ECO:0000256" key="2">
    <source>
        <dbReference type="ARBA" id="ARBA00022490"/>
    </source>
</evidence>
<reference evidence="5 6" key="1">
    <citation type="journal article" date="2010" name="Nature">
        <title>The Ectocarpus genome and the independent evolution of multicellularity in brown algae.</title>
        <authorList>
            <person name="Cock J.M."/>
            <person name="Sterck L."/>
            <person name="Rouze P."/>
            <person name="Scornet D."/>
            <person name="Allen A.E."/>
            <person name="Amoutzias G."/>
            <person name="Anthouard V."/>
            <person name="Artiguenave F."/>
            <person name="Aury J.M."/>
            <person name="Badger J.H."/>
            <person name="Beszteri B."/>
            <person name="Billiau K."/>
            <person name="Bonnet E."/>
            <person name="Bothwell J.H."/>
            <person name="Bowler C."/>
            <person name="Boyen C."/>
            <person name="Brownlee C."/>
            <person name="Carrano C.J."/>
            <person name="Charrier B."/>
            <person name="Cho G.Y."/>
            <person name="Coelho S.M."/>
            <person name="Collen J."/>
            <person name="Corre E."/>
            <person name="Da Silva C."/>
            <person name="Delage L."/>
            <person name="Delaroque N."/>
            <person name="Dittami S.M."/>
            <person name="Doulbeau S."/>
            <person name="Elias M."/>
            <person name="Farnham G."/>
            <person name="Gachon C.M."/>
            <person name="Gschloessl B."/>
            <person name="Heesch S."/>
            <person name="Jabbari K."/>
            <person name="Jubin C."/>
            <person name="Kawai H."/>
            <person name="Kimura K."/>
            <person name="Kloareg B."/>
            <person name="Kupper F.C."/>
            <person name="Lang D."/>
            <person name="Le Bail A."/>
            <person name="Leblanc C."/>
            <person name="Lerouge P."/>
            <person name="Lohr M."/>
            <person name="Lopez P.J."/>
            <person name="Martens C."/>
            <person name="Maumus F."/>
            <person name="Michel G."/>
            <person name="Miranda-Saavedra D."/>
            <person name="Morales J."/>
            <person name="Moreau H."/>
            <person name="Motomura T."/>
            <person name="Nagasato C."/>
            <person name="Napoli C.A."/>
            <person name="Nelson D.R."/>
            <person name="Nyvall-Collen P."/>
            <person name="Peters A.F."/>
            <person name="Pommier C."/>
            <person name="Potin P."/>
            <person name="Poulain J."/>
            <person name="Quesneville H."/>
            <person name="Read B."/>
            <person name="Rensing S.A."/>
            <person name="Ritter A."/>
            <person name="Rousvoal S."/>
            <person name="Samanta M."/>
            <person name="Samson G."/>
            <person name="Schroeder D.C."/>
            <person name="Segurens B."/>
            <person name="Strittmatter M."/>
            <person name="Tonon T."/>
            <person name="Tregear J.W."/>
            <person name="Valentin K."/>
            <person name="von Dassow P."/>
            <person name="Yamagishi T."/>
            <person name="Van de Peer Y."/>
            <person name="Wincker P."/>
        </authorList>
    </citation>
    <scope>NUCLEOTIDE SEQUENCE [LARGE SCALE GENOMIC DNA]</scope>
    <source>
        <strain evidence="6">Ec32 / CCAP1310/4</strain>
    </source>
</reference>
<protein>
    <recommendedName>
        <fullName evidence="7">Kinesin light chain</fullName>
    </recommendedName>
</protein>
<evidence type="ECO:0000256" key="3">
    <source>
        <dbReference type="ARBA" id="ARBA00022737"/>
    </source>
</evidence>
<dbReference type="GO" id="GO:0007018">
    <property type="term" value="P:microtubule-based movement"/>
    <property type="evidence" value="ECO:0007669"/>
    <property type="project" value="TreeGrafter"/>
</dbReference>
<dbReference type="InterPro" id="IPR002151">
    <property type="entry name" value="Kinesin_light"/>
</dbReference>
<keyword evidence="4" id="KW-0802">TPR repeat</keyword>
<dbReference type="OrthoDB" id="68983at2759"/>